<reference evidence="1" key="1">
    <citation type="submission" date="2022-07" db="EMBL/GenBank/DDBJ databases">
        <title>Genetic diversity of Erwinia pyrifoliae.</title>
        <authorList>
            <person name="Park D.S."/>
            <person name="Ham H."/>
        </authorList>
    </citation>
    <scope>NUCLEOTIDE SEQUENCE</scope>
    <source>
        <strain evidence="1">CP201486</strain>
    </source>
</reference>
<protein>
    <submittedName>
        <fullName evidence="1">Uncharacterized protein</fullName>
    </submittedName>
</protein>
<dbReference type="EMBL" id="CP103445">
    <property type="protein sequence ID" value="UWS34306.1"/>
    <property type="molecule type" value="Genomic_DNA"/>
</dbReference>
<evidence type="ECO:0000313" key="2">
    <source>
        <dbReference type="Proteomes" id="UP001058553"/>
    </source>
</evidence>
<proteinExistence type="predicted"/>
<organism evidence="1 2">
    <name type="scientific">Erwinia pyrifoliae</name>
    <dbReference type="NCBI Taxonomy" id="79967"/>
    <lineage>
        <taxon>Bacteria</taxon>
        <taxon>Pseudomonadati</taxon>
        <taxon>Pseudomonadota</taxon>
        <taxon>Gammaproteobacteria</taxon>
        <taxon>Enterobacterales</taxon>
        <taxon>Erwiniaceae</taxon>
        <taxon>Erwinia</taxon>
    </lineage>
</organism>
<gene>
    <name evidence="1" type="ORF">NYP84_03755</name>
</gene>
<dbReference type="GeneID" id="92237903"/>
<sequence>MTSTASILKTLQEVIFAVLIAGAPMPYSPAAARQPQANADFFRLFFHAEGLCQKHLVGMVQEKPDDLKFVWLQSADAISSI</sequence>
<name>A0ABY5XA80_ERWPY</name>
<dbReference type="RefSeq" id="WP_012667271.1">
    <property type="nucleotide sequence ID" value="NZ_CP023567.1"/>
</dbReference>
<keyword evidence="2" id="KW-1185">Reference proteome</keyword>
<evidence type="ECO:0000313" key="1">
    <source>
        <dbReference type="EMBL" id="UWS34306.1"/>
    </source>
</evidence>
<accession>A0ABY5XA80</accession>
<dbReference type="Proteomes" id="UP001058553">
    <property type="component" value="Chromosome"/>
</dbReference>